<protein>
    <submittedName>
        <fullName evidence="2">3-demethylubiquinone-9 3-methyltransferase</fullName>
    </submittedName>
</protein>
<dbReference type="Proteomes" id="UP000286806">
    <property type="component" value="Unassembled WGS sequence"/>
</dbReference>
<dbReference type="SUPFAM" id="SSF54593">
    <property type="entry name" value="Glyoxalase/Bleomycin resistance protein/Dihydroxybiphenyl dioxygenase"/>
    <property type="match status" value="1"/>
</dbReference>
<dbReference type="Gene3D" id="3.10.180.10">
    <property type="entry name" value="2,3-Dihydroxybiphenyl 1,2-Dioxygenase, domain 1"/>
    <property type="match status" value="1"/>
</dbReference>
<dbReference type="PIRSF" id="PIRSF021700">
    <property type="entry name" value="3_dmu_93_MTrfase"/>
    <property type="match status" value="1"/>
</dbReference>
<dbReference type="InterPro" id="IPR028973">
    <property type="entry name" value="PhnB-like"/>
</dbReference>
<evidence type="ECO:0000313" key="2">
    <source>
        <dbReference type="EMBL" id="GBL44533.1"/>
    </source>
</evidence>
<dbReference type="InterPro" id="IPR029068">
    <property type="entry name" value="Glyas_Bleomycin-R_OHBP_Dase"/>
</dbReference>
<keyword evidence="2" id="KW-0830">Ubiquinone</keyword>
<keyword evidence="2" id="KW-0808">Transferase</keyword>
<gene>
    <name evidence="2" type="ORF">SFMTTN_0330</name>
</gene>
<dbReference type="PANTHER" id="PTHR33990">
    <property type="entry name" value="PROTEIN YJDN-RELATED"/>
    <property type="match status" value="1"/>
</dbReference>
<dbReference type="GO" id="GO:0032259">
    <property type="term" value="P:methylation"/>
    <property type="evidence" value="ECO:0007669"/>
    <property type="project" value="UniProtKB-KW"/>
</dbReference>
<keyword evidence="2" id="KW-0489">Methyltransferase</keyword>
<reference evidence="2 3" key="1">
    <citation type="journal article" date="2019" name="Front. Microbiol.">
        <title>Genomes of Neutrophilic Sulfur-Oxidizing Chemolithoautotrophs Representing 9 Proteobacterial Species From 8 Genera.</title>
        <authorList>
            <person name="Watanabe T."/>
            <person name="Kojima H."/>
            <person name="Umezawa K."/>
            <person name="Hori C."/>
            <person name="Takasuka T.E."/>
            <person name="Kato Y."/>
            <person name="Fukui M."/>
        </authorList>
    </citation>
    <scope>NUCLEOTIDE SEQUENCE [LARGE SCALE GENOMIC DNA]</scope>
    <source>
        <strain evidence="2 3">TTN</strain>
    </source>
</reference>
<proteinExistence type="predicted"/>
<dbReference type="OrthoDB" id="5293819at2"/>
<name>A0A401JA79_9PROT</name>
<dbReference type="GO" id="GO:0008168">
    <property type="term" value="F:methyltransferase activity"/>
    <property type="evidence" value="ECO:0007669"/>
    <property type="project" value="UniProtKB-KW"/>
</dbReference>
<accession>A0A401JA79</accession>
<organism evidence="2 3">
    <name type="scientific">Sulfuriferula multivorans</name>
    <dbReference type="NCBI Taxonomy" id="1559896"/>
    <lineage>
        <taxon>Bacteria</taxon>
        <taxon>Pseudomonadati</taxon>
        <taxon>Pseudomonadota</taxon>
        <taxon>Betaproteobacteria</taxon>
        <taxon>Nitrosomonadales</taxon>
        <taxon>Sulfuricellaceae</taxon>
        <taxon>Sulfuriferula</taxon>
    </lineage>
</organism>
<dbReference type="AlphaFoldDB" id="A0A401JA79"/>
<comment type="caution">
    <text evidence="2">The sequence shown here is derived from an EMBL/GenBank/DDBJ whole genome shotgun (WGS) entry which is preliminary data.</text>
</comment>
<dbReference type="PANTHER" id="PTHR33990:SF2">
    <property type="entry name" value="PHNB-LIKE DOMAIN-CONTAINING PROTEIN"/>
    <property type="match status" value="1"/>
</dbReference>
<evidence type="ECO:0000259" key="1">
    <source>
        <dbReference type="Pfam" id="PF06983"/>
    </source>
</evidence>
<sequence>MQKITPFLWFDGNAEAAAEFYVSIFKHSKIVSLTRYPEAGQAVHGQLPGTVMTVTFELEGQSFTALNGGPIFAFNQAVSFVVDCADQDEIDYYWSRLGEGSNAQAQQYGWLKDRYGLWWQIVPRKLAELLADPIADKRNRVMQAILQMKKIDIAGLQRAFETE</sequence>
<dbReference type="InterPro" id="IPR009725">
    <property type="entry name" value="3_dmu_93_MTrfase"/>
</dbReference>
<dbReference type="Pfam" id="PF06983">
    <property type="entry name" value="3-dmu-9_3-mt"/>
    <property type="match status" value="1"/>
</dbReference>
<dbReference type="RefSeq" id="WP_124703378.1">
    <property type="nucleotide sequence ID" value="NZ_BGOW01000002.1"/>
</dbReference>
<feature type="domain" description="PhnB-like" evidence="1">
    <location>
        <begin position="2"/>
        <end position="122"/>
    </location>
</feature>
<dbReference type="EMBL" id="BGOW01000002">
    <property type="protein sequence ID" value="GBL44533.1"/>
    <property type="molecule type" value="Genomic_DNA"/>
</dbReference>
<keyword evidence="3" id="KW-1185">Reference proteome</keyword>
<evidence type="ECO:0000313" key="3">
    <source>
        <dbReference type="Proteomes" id="UP000286806"/>
    </source>
</evidence>
<dbReference type="CDD" id="cd06588">
    <property type="entry name" value="PhnB_like"/>
    <property type="match status" value="1"/>
</dbReference>